<feature type="domain" description="NodB homology" evidence="7">
    <location>
        <begin position="1"/>
        <end position="126"/>
    </location>
</feature>
<evidence type="ECO:0000256" key="3">
    <source>
        <dbReference type="ARBA" id="ARBA00022729"/>
    </source>
</evidence>
<keyword evidence="2" id="KW-0479">Metal-binding</keyword>
<evidence type="ECO:0000256" key="5">
    <source>
        <dbReference type="ARBA" id="ARBA00023277"/>
    </source>
</evidence>
<dbReference type="Gene3D" id="3.20.20.370">
    <property type="entry name" value="Glycoside hydrolase/deacetylase"/>
    <property type="match status" value="1"/>
</dbReference>
<sequence>MSPIDNATRYREIHDLEVALFNILGKIPTYFRPPYGDCNIQCITQLHDMGYHVVGWDLDTRDWEYTTEATWELALKKFTSRHNDKHGDNHLVLMHDVQQMTASDLLPAVLQSLKNDNHDRLNVTVGDCLFDPPQNWYRLPGRDWDRNPS</sequence>
<evidence type="ECO:0000313" key="9">
    <source>
        <dbReference type="Proteomes" id="UP001301769"/>
    </source>
</evidence>
<keyword evidence="5" id="KW-0119">Carbohydrate metabolism</keyword>
<dbReference type="InterPro" id="IPR011330">
    <property type="entry name" value="Glyco_hydro/deAcase_b/a-brl"/>
</dbReference>
<dbReference type="PANTHER" id="PTHR46471">
    <property type="entry name" value="CHITIN DEACETYLASE"/>
    <property type="match status" value="1"/>
</dbReference>
<dbReference type="PANTHER" id="PTHR46471:SF6">
    <property type="entry name" value="GLYCOSYL HYDROLASE"/>
    <property type="match status" value="1"/>
</dbReference>
<dbReference type="EMBL" id="MU858136">
    <property type="protein sequence ID" value="KAK4212010.1"/>
    <property type="molecule type" value="Genomic_DNA"/>
</dbReference>
<reference evidence="8" key="2">
    <citation type="submission" date="2023-05" db="EMBL/GenBank/DDBJ databases">
        <authorList>
            <consortium name="Lawrence Berkeley National Laboratory"/>
            <person name="Steindorff A."/>
            <person name="Hensen N."/>
            <person name="Bonometti L."/>
            <person name="Westerberg I."/>
            <person name="Brannstrom I.O."/>
            <person name="Guillou S."/>
            <person name="Cros-Aarteil S."/>
            <person name="Calhoun S."/>
            <person name="Haridas S."/>
            <person name="Kuo A."/>
            <person name="Mondo S."/>
            <person name="Pangilinan J."/>
            <person name="Riley R."/>
            <person name="Labutti K."/>
            <person name="Andreopoulos B."/>
            <person name="Lipzen A."/>
            <person name="Chen C."/>
            <person name="Yanf M."/>
            <person name="Daum C."/>
            <person name="Ng V."/>
            <person name="Clum A."/>
            <person name="Ohm R."/>
            <person name="Martin F."/>
            <person name="Silar P."/>
            <person name="Natvig D."/>
            <person name="Lalanne C."/>
            <person name="Gautier V."/>
            <person name="Ament-Velasquez S.L."/>
            <person name="Kruys A."/>
            <person name="Hutchinson M.I."/>
            <person name="Powell A.J."/>
            <person name="Barry K."/>
            <person name="Miller A.N."/>
            <person name="Grigoriev I.V."/>
            <person name="Debuchy R."/>
            <person name="Gladieux P."/>
            <person name="Thoren M.H."/>
            <person name="Johannesson H."/>
        </authorList>
    </citation>
    <scope>NUCLEOTIDE SEQUENCE</scope>
    <source>
        <strain evidence="8">PSN293</strain>
    </source>
</reference>
<keyword evidence="6" id="KW-0170">Cobalt</keyword>
<comment type="caution">
    <text evidence="8">The sequence shown here is derived from an EMBL/GenBank/DDBJ whole genome shotgun (WGS) entry which is preliminary data.</text>
</comment>
<protein>
    <recommendedName>
        <fullName evidence="7">NodB homology domain-containing protein</fullName>
    </recommendedName>
</protein>
<evidence type="ECO:0000256" key="2">
    <source>
        <dbReference type="ARBA" id="ARBA00022723"/>
    </source>
</evidence>
<dbReference type="GO" id="GO:0005975">
    <property type="term" value="P:carbohydrate metabolic process"/>
    <property type="evidence" value="ECO:0007669"/>
    <property type="project" value="InterPro"/>
</dbReference>
<accession>A0AAN6Y531</accession>
<gene>
    <name evidence="8" type="ORF">QBC37DRAFT_375481</name>
</gene>
<reference evidence="8" key="1">
    <citation type="journal article" date="2023" name="Mol. Phylogenet. Evol.">
        <title>Genome-scale phylogeny and comparative genomics of the fungal order Sordariales.</title>
        <authorList>
            <person name="Hensen N."/>
            <person name="Bonometti L."/>
            <person name="Westerberg I."/>
            <person name="Brannstrom I.O."/>
            <person name="Guillou S."/>
            <person name="Cros-Aarteil S."/>
            <person name="Calhoun S."/>
            <person name="Haridas S."/>
            <person name="Kuo A."/>
            <person name="Mondo S."/>
            <person name="Pangilinan J."/>
            <person name="Riley R."/>
            <person name="LaButti K."/>
            <person name="Andreopoulos B."/>
            <person name="Lipzen A."/>
            <person name="Chen C."/>
            <person name="Yan M."/>
            <person name="Daum C."/>
            <person name="Ng V."/>
            <person name="Clum A."/>
            <person name="Steindorff A."/>
            <person name="Ohm R.A."/>
            <person name="Martin F."/>
            <person name="Silar P."/>
            <person name="Natvig D.O."/>
            <person name="Lalanne C."/>
            <person name="Gautier V."/>
            <person name="Ament-Velasquez S.L."/>
            <person name="Kruys A."/>
            <person name="Hutchinson M.I."/>
            <person name="Powell A.J."/>
            <person name="Barry K."/>
            <person name="Miller A.N."/>
            <person name="Grigoriev I.V."/>
            <person name="Debuchy R."/>
            <person name="Gladieux P."/>
            <person name="Hiltunen Thoren M."/>
            <person name="Johannesson H."/>
        </authorList>
    </citation>
    <scope>NUCLEOTIDE SEQUENCE</scope>
    <source>
        <strain evidence="8">PSN293</strain>
    </source>
</reference>
<evidence type="ECO:0000256" key="4">
    <source>
        <dbReference type="ARBA" id="ARBA00022801"/>
    </source>
</evidence>
<evidence type="ECO:0000256" key="1">
    <source>
        <dbReference type="ARBA" id="ARBA00001941"/>
    </source>
</evidence>
<dbReference type="GO" id="GO:0016810">
    <property type="term" value="F:hydrolase activity, acting on carbon-nitrogen (but not peptide) bonds"/>
    <property type="evidence" value="ECO:0007669"/>
    <property type="project" value="InterPro"/>
</dbReference>
<dbReference type="AlphaFoldDB" id="A0AAN6Y531"/>
<dbReference type="Proteomes" id="UP001301769">
    <property type="component" value="Unassembled WGS sequence"/>
</dbReference>
<evidence type="ECO:0000256" key="6">
    <source>
        <dbReference type="ARBA" id="ARBA00023285"/>
    </source>
</evidence>
<name>A0AAN6Y531_9PEZI</name>
<proteinExistence type="predicted"/>
<keyword evidence="4" id="KW-0378">Hydrolase</keyword>
<keyword evidence="9" id="KW-1185">Reference proteome</keyword>
<dbReference type="SUPFAM" id="SSF88713">
    <property type="entry name" value="Glycoside hydrolase/deacetylase"/>
    <property type="match status" value="1"/>
</dbReference>
<dbReference type="InterPro" id="IPR002509">
    <property type="entry name" value="NODB_dom"/>
</dbReference>
<organism evidence="8 9">
    <name type="scientific">Rhypophila decipiens</name>
    <dbReference type="NCBI Taxonomy" id="261697"/>
    <lineage>
        <taxon>Eukaryota</taxon>
        <taxon>Fungi</taxon>
        <taxon>Dikarya</taxon>
        <taxon>Ascomycota</taxon>
        <taxon>Pezizomycotina</taxon>
        <taxon>Sordariomycetes</taxon>
        <taxon>Sordariomycetidae</taxon>
        <taxon>Sordariales</taxon>
        <taxon>Naviculisporaceae</taxon>
        <taxon>Rhypophila</taxon>
    </lineage>
</organism>
<evidence type="ECO:0000259" key="7">
    <source>
        <dbReference type="PROSITE" id="PS51677"/>
    </source>
</evidence>
<dbReference type="GO" id="GO:0046872">
    <property type="term" value="F:metal ion binding"/>
    <property type="evidence" value="ECO:0007669"/>
    <property type="project" value="UniProtKB-KW"/>
</dbReference>
<keyword evidence="3" id="KW-0732">Signal</keyword>
<comment type="cofactor">
    <cofactor evidence="1">
        <name>Co(2+)</name>
        <dbReference type="ChEBI" id="CHEBI:48828"/>
    </cofactor>
</comment>
<evidence type="ECO:0000313" key="8">
    <source>
        <dbReference type="EMBL" id="KAK4212010.1"/>
    </source>
</evidence>
<dbReference type="PROSITE" id="PS51677">
    <property type="entry name" value="NODB"/>
    <property type="match status" value="1"/>
</dbReference>